<evidence type="ECO:0000313" key="12">
    <source>
        <dbReference type="EMBL" id="TBW57693.1"/>
    </source>
</evidence>
<keyword evidence="4 9" id="KW-0472">Membrane</keyword>
<keyword evidence="8" id="KW-0175">Coiled coil</keyword>
<feature type="domain" description="Methyl-accepting transducer" evidence="10">
    <location>
        <begin position="253"/>
        <end position="489"/>
    </location>
</feature>
<dbReference type="InterPro" id="IPR004089">
    <property type="entry name" value="MCPsignal_dom"/>
</dbReference>
<evidence type="ECO:0000256" key="7">
    <source>
        <dbReference type="PROSITE-ProRule" id="PRU00284"/>
    </source>
</evidence>
<evidence type="ECO:0000256" key="4">
    <source>
        <dbReference type="ARBA" id="ARBA00023136"/>
    </source>
</evidence>
<gene>
    <name evidence="12" type="ORF">EZI54_06570</name>
</gene>
<comment type="similarity">
    <text evidence="6">Belongs to the methyl-accepting chemotaxis (MCP) protein family.</text>
</comment>
<dbReference type="PANTHER" id="PTHR32089">
    <property type="entry name" value="METHYL-ACCEPTING CHEMOTAXIS PROTEIN MCPB"/>
    <property type="match status" value="1"/>
</dbReference>
<dbReference type="EMBL" id="SJDL01000007">
    <property type="protein sequence ID" value="TBW57693.1"/>
    <property type="molecule type" value="Genomic_DNA"/>
</dbReference>
<feature type="coiled-coil region" evidence="8">
    <location>
        <begin position="303"/>
        <end position="351"/>
    </location>
</feature>
<evidence type="ECO:0000256" key="5">
    <source>
        <dbReference type="ARBA" id="ARBA00023224"/>
    </source>
</evidence>
<dbReference type="Proteomes" id="UP000313645">
    <property type="component" value="Unassembled WGS sequence"/>
</dbReference>
<feature type="domain" description="HAMP" evidence="11">
    <location>
        <begin position="197"/>
        <end position="248"/>
    </location>
</feature>
<evidence type="ECO:0000256" key="1">
    <source>
        <dbReference type="ARBA" id="ARBA00004370"/>
    </source>
</evidence>
<keyword evidence="3 9" id="KW-1133">Transmembrane helix</keyword>
<dbReference type="PROSITE" id="PS50111">
    <property type="entry name" value="CHEMOTAXIS_TRANSDUC_2"/>
    <property type="match status" value="1"/>
</dbReference>
<dbReference type="CDD" id="cd06225">
    <property type="entry name" value="HAMP"/>
    <property type="match status" value="1"/>
</dbReference>
<dbReference type="InterPro" id="IPR004090">
    <property type="entry name" value="Chemotax_Me-accpt_rcpt"/>
</dbReference>
<evidence type="ECO:0000256" key="9">
    <source>
        <dbReference type="SAM" id="Phobius"/>
    </source>
</evidence>
<proteinExistence type="inferred from homology"/>
<accession>A0ABY1ZS02</accession>
<dbReference type="PANTHER" id="PTHR32089:SF112">
    <property type="entry name" value="LYSOZYME-LIKE PROTEIN-RELATED"/>
    <property type="match status" value="1"/>
</dbReference>
<feature type="transmembrane region" description="Helical" evidence="9">
    <location>
        <begin position="173"/>
        <end position="195"/>
    </location>
</feature>
<dbReference type="PRINTS" id="PR00260">
    <property type="entry name" value="CHEMTRNSDUCR"/>
</dbReference>
<reference evidence="12 13" key="1">
    <citation type="submission" date="2019-02" db="EMBL/GenBank/DDBJ databases">
        <title>Marinobacter halodurans sp. nov., a marine bacterium isolated from sea tidal flat.</title>
        <authorList>
            <person name="Yoo Y."/>
            <person name="Lee D.W."/>
            <person name="Kim B.S."/>
            <person name="Kim J.-J."/>
        </authorList>
    </citation>
    <scope>NUCLEOTIDE SEQUENCE [LARGE SCALE GENOMIC DNA]</scope>
    <source>
        <strain evidence="12 13">YJ-S3-2</strain>
    </source>
</reference>
<keyword evidence="2 9" id="KW-0812">Transmembrane</keyword>
<evidence type="ECO:0000256" key="8">
    <source>
        <dbReference type="SAM" id="Coils"/>
    </source>
</evidence>
<evidence type="ECO:0000256" key="6">
    <source>
        <dbReference type="ARBA" id="ARBA00029447"/>
    </source>
</evidence>
<protein>
    <submittedName>
        <fullName evidence="12">Methyl-accepting chemotaxis protein</fullName>
    </submittedName>
</protein>
<evidence type="ECO:0000256" key="2">
    <source>
        <dbReference type="ARBA" id="ARBA00022692"/>
    </source>
</evidence>
<dbReference type="PROSITE" id="PS50885">
    <property type="entry name" value="HAMP"/>
    <property type="match status" value="1"/>
</dbReference>
<dbReference type="Pfam" id="PF00015">
    <property type="entry name" value="MCPsignal"/>
    <property type="match status" value="1"/>
</dbReference>
<dbReference type="Gene3D" id="1.10.287.950">
    <property type="entry name" value="Methyl-accepting chemotaxis protein"/>
    <property type="match status" value="1"/>
</dbReference>
<dbReference type="RefSeq" id="WP_131480237.1">
    <property type="nucleotide sequence ID" value="NZ_SJDL01000007.1"/>
</dbReference>
<keyword evidence="13" id="KW-1185">Reference proteome</keyword>
<dbReference type="SMART" id="SM00304">
    <property type="entry name" value="HAMP"/>
    <property type="match status" value="1"/>
</dbReference>
<comment type="subcellular location">
    <subcellularLocation>
        <location evidence="1">Membrane</location>
    </subcellularLocation>
</comment>
<keyword evidence="5 7" id="KW-0807">Transducer</keyword>
<dbReference type="InterPro" id="IPR003660">
    <property type="entry name" value="HAMP_dom"/>
</dbReference>
<comment type="caution">
    <text evidence="12">The sequence shown here is derived from an EMBL/GenBank/DDBJ whole genome shotgun (WGS) entry which is preliminary data.</text>
</comment>
<dbReference type="SMART" id="SM00283">
    <property type="entry name" value="MA"/>
    <property type="match status" value="1"/>
</dbReference>
<evidence type="ECO:0000259" key="10">
    <source>
        <dbReference type="PROSITE" id="PS50111"/>
    </source>
</evidence>
<evidence type="ECO:0000259" key="11">
    <source>
        <dbReference type="PROSITE" id="PS50885"/>
    </source>
</evidence>
<dbReference type="SUPFAM" id="SSF58104">
    <property type="entry name" value="Methyl-accepting chemotaxis protein (MCP) signaling domain"/>
    <property type="match status" value="1"/>
</dbReference>
<name>A0ABY1ZS02_9GAMM</name>
<evidence type="ECO:0000313" key="13">
    <source>
        <dbReference type="Proteomes" id="UP000313645"/>
    </source>
</evidence>
<organism evidence="12 13">
    <name type="scientific">Marinobacter halodurans</name>
    <dbReference type="NCBI Taxonomy" id="2528979"/>
    <lineage>
        <taxon>Bacteria</taxon>
        <taxon>Pseudomonadati</taxon>
        <taxon>Pseudomonadota</taxon>
        <taxon>Gammaproteobacteria</taxon>
        <taxon>Pseudomonadales</taxon>
        <taxon>Marinobacteraceae</taxon>
        <taxon>Marinobacter</taxon>
    </lineage>
</organism>
<evidence type="ECO:0000256" key="3">
    <source>
        <dbReference type="ARBA" id="ARBA00022989"/>
    </source>
</evidence>
<dbReference type="Pfam" id="PF00672">
    <property type="entry name" value="HAMP"/>
    <property type="match status" value="1"/>
</dbReference>
<sequence length="527" mass="57422">MKIRNQLRLVMAVTLVSLLAVMALSGHTLLNLRQDYQHFQALESVEKAILQIEAQGLATSRDDPILVDETRPHFEKTDAVVGPLFKTLDDSLQTDDARQSLANIKAHWDSYYDGWMTALDIAQDSPADALSIPDVLYNQHLKPAVDGLNALAVDVRSEANAASARIEQAMERIVWIVITPLVGAVILIALFQGWVGRRLRRNIDHVSAAVDRLQQGDLSQRLPHQNDEIGEICQRINTFVDQVERLVEAIGMAVTETRTSVHDLVDRSDSVNANAQAQEDRLNRIGSAMGDMDDKGHNMAAFAQQAMAQVEETRNLVEQGNRAGEDTVQVLQRVSERVETAASRLDALDGELRQIDQVLDVIGAITEQTNLLALNASIEAARAGEHGRGFAVVADEVRQLSRKTASSTSNIHNLIRTIGSHTEEVLAAMGDARDASRQGLASGDEMDRILGNIDAAIRETSGMVERMVATTEDQAGASADVVQSMHAMDDLRRATGEEIQATGTAIGRLGDVADQLVVAMGVYGRVQ</sequence>